<dbReference type="InterPro" id="IPR050766">
    <property type="entry name" value="Bact_Lucif_Oxidored"/>
</dbReference>
<reference evidence="2" key="1">
    <citation type="submission" date="2018-05" db="EMBL/GenBank/DDBJ databases">
        <authorList>
            <person name="Lanie J.A."/>
            <person name="Ng W.-L."/>
            <person name="Kazmierczak K.M."/>
            <person name="Andrzejewski T.M."/>
            <person name="Davidsen T.M."/>
            <person name="Wayne K.J."/>
            <person name="Tettelin H."/>
            <person name="Glass J.I."/>
            <person name="Rusch D."/>
            <person name="Podicherti R."/>
            <person name="Tsui H.-C.T."/>
            <person name="Winkler M.E."/>
        </authorList>
    </citation>
    <scope>NUCLEOTIDE SEQUENCE</scope>
</reference>
<organism evidence="2">
    <name type="scientific">marine metagenome</name>
    <dbReference type="NCBI Taxonomy" id="408172"/>
    <lineage>
        <taxon>unclassified sequences</taxon>
        <taxon>metagenomes</taxon>
        <taxon>ecological metagenomes</taxon>
    </lineage>
</organism>
<evidence type="ECO:0000313" key="2">
    <source>
        <dbReference type="EMBL" id="SVC18522.1"/>
    </source>
</evidence>
<proteinExistence type="predicted"/>
<name>A0A382K527_9ZZZZ</name>
<feature type="domain" description="Luciferase-like" evidence="1">
    <location>
        <begin position="8"/>
        <end position="121"/>
    </location>
</feature>
<dbReference type="InterPro" id="IPR011251">
    <property type="entry name" value="Luciferase-like_dom"/>
</dbReference>
<feature type="non-terminal residue" evidence="2">
    <location>
        <position position="123"/>
    </location>
</feature>
<dbReference type="PANTHER" id="PTHR30137:SF6">
    <property type="entry name" value="LUCIFERASE-LIKE MONOOXYGENASE"/>
    <property type="match status" value="1"/>
</dbReference>
<dbReference type="EMBL" id="UINC01077934">
    <property type="protein sequence ID" value="SVC18522.1"/>
    <property type="molecule type" value="Genomic_DNA"/>
</dbReference>
<dbReference type="Pfam" id="PF00296">
    <property type="entry name" value="Bac_luciferase"/>
    <property type="match status" value="1"/>
</dbReference>
<dbReference type="AlphaFoldDB" id="A0A382K527"/>
<dbReference type="GO" id="GO:0016705">
    <property type="term" value="F:oxidoreductase activity, acting on paired donors, with incorporation or reduction of molecular oxygen"/>
    <property type="evidence" value="ECO:0007669"/>
    <property type="project" value="InterPro"/>
</dbReference>
<dbReference type="InterPro" id="IPR036661">
    <property type="entry name" value="Luciferase-like_sf"/>
</dbReference>
<dbReference type="Gene3D" id="3.20.20.30">
    <property type="entry name" value="Luciferase-like domain"/>
    <property type="match status" value="1"/>
</dbReference>
<accession>A0A382K527</accession>
<protein>
    <recommendedName>
        <fullName evidence="1">Luciferase-like domain-containing protein</fullName>
    </recommendedName>
</protein>
<gene>
    <name evidence="2" type="ORF">METZ01_LOCUS271376</name>
</gene>
<dbReference type="GO" id="GO:0005829">
    <property type="term" value="C:cytosol"/>
    <property type="evidence" value="ECO:0007669"/>
    <property type="project" value="TreeGrafter"/>
</dbReference>
<dbReference type="SUPFAM" id="SSF51679">
    <property type="entry name" value="Bacterial luciferase-like"/>
    <property type="match status" value="1"/>
</dbReference>
<sequence length="123" mass="13859">MGDIIVKFGVLQFFSWPGRRVPLETVYERAFQRMEIMDSTGYDAVWLAEHHFSTYSVCPSVHIMGTHIAARTQNIRIGTAVSLASFYHPLRLAEEVALLDNISGGRVNWGAGRGFDSTEHKIF</sequence>
<evidence type="ECO:0000259" key="1">
    <source>
        <dbReference type="Pfam" id="PF00296"/>
    </source>
</evidence>
<dbReference type="PANTHER" id="PTHR30137">
    <property type="entry name" value="LUCIFERASE-LIKE MONOOXYGENASE"/>
    <property type="match status" value="1"/>
</dbReference>